<dbReference type="InterPro" id="IPR050256">
    <property type="entry name" value="Glycosyltransferase_2"/>
</dbReference>
<dbReference type="CDD" id="cd04179">
    <property type="entry name" value="DPM_DPG-synthase_like"/>
    <property type="match status" value="1"/>
</dbReference>
<dbReference type="SUPFAM" id="SSF53448">
    <property type="entry name" value="Nucleotide-diphospho-sugar transferases"/>
    <property type="match status" value="1"/>
</dbReference>
<dbReference type="PANTHER" id="PTHR48090">
    <property type="entry name" value="UNDECAPRENYL-PHOSPHATE 4-DEOXY-4-FORMAMIDO-L-ARABINOSE TRANSFERASE-RELATED"/>
    <property type="match status" value="1"/>
</dbReference>
<organism evidence="2 3">
    <name type="scientific">Leptospira idonii</name>
    <dbReference type="NCBI Taxonomy" id="1193500"/>
    <lineage>
        <taxon>Bacteria</taxon>
        <taxon>Pseudomonadati</taxon>
        <taxon>Spirochaetota</taxon>
        <taxon>Spirochaetia</taxon>
        <taxon>Leptospirales</taxon>
        <taxon>Leptospiraceae</taxon>
        <taxon>Leptospira</taxon>
    </lineage>
</organism>
<dbReference type="InterPro" id="IPR001173">
    <property type="entry name" value="Glyco_trans_2-like"/>
</dbReference>
<comment type="caution">
    <text evidence="2">The sequence shown here is derived from an EMBL/GenBank/DDBJ whole genome shotgun (WGS) entry which is preliminary data.</text>
</comment>
<dbReference type="Proteomes" id="UP000298058">
    <property type="component" value="Unassembled WGS sequence"/>
</dbReference>
<dbReference type="OrthoDB" id="9811222at2"/>
<evidence type="ECO:0000259" key="1">
    <source>
        <dbReference type="Pfam" id="PF00535"/>
    </source>
</evidence>
<dbReference type="EMBL" id="RQHW01000002">
    <property type="protein sequence ID" value="TGN21127.1"/>
    <property type="molecule type" value="Genomic_DNA"/>
</dbReference>
<dbReference type="RefSeq" id="WP_135758662.1">
    <property type="nucleotide sequence ID" value="NZ_RQHW01000002.1"/>
</dbReference>
<dbReference type="InterPro" id="IPR029044">
    <property type="entry name" value="Nucleotide-diphossugar_trans"/>
</dbReference>
<protein>
    <submittedName>
        <fullName evidence="2">Glycosyltransferase family 2 protein</fullName>
    </submittedName>
</protein>
<reference evidence="2" key="1">
    <citation type="journal article" date="2019" name="PLoS Negl. Trop. Dis.">
        <title>Revisiting the worldwide diversity of Leptospira species in the environment.</title>
        <authorList>
            <person name="Vincent A.T."/>
            <person name="Schiettekatte O."/>
            <person name="Bourhy P."/>
            <person name="Veyrier F.J."/>
            <person name="Picardeau M."/>
        </authorList>
    </citation>
    <scope>NUCLEOTIDE SEQUENCE [LARGE SCALE GENOMIC DNA]</scope>
    <source>
        <strain evidence="2">201300427</strain>
    </source>
</reference>
<dbReference type="GO" id="GO:0016740">
    <property type="term" value="F:transferase activity"/>
    <property type="evidence" value="ECO:0007669"/>
    <property type="project" value="UniProtKB-KW"/>
</dbReference>
<evidence type="ECO:0000313" key="3">
    <source>
        <dbReference type="Proteomes" id="UP000298058"/>
    </source>
</evidence>
<accession>A0A4R9M628</accession>
<dbReference type="PANTHER" id="PTHR48090:SF7">
    <property type="entry name" value="RFBJ PROTEIN"/>
    <property type="match status" value="1"/>
</dbReference>
<sequence>MKNVEGSEVAIIIPARNEEGSIGFVLEGILSLGVVSKDQIYVSDNDSTDKTNEVAKSYGVHVVHETELGYGNACLRALKEIASLQKLPGAVVVCDGDGSDFPEDILSLVETLNRTQADLVIGSRTIGEIEENSLGFLQRFGNWLTCFLILVFYRKNFSDLGPLRAIRYESLLKMKLKDPTWGWNIEMHIRALQENMKVVEIPVGYRRRKSGVSKISGTLRMAVRVGIKILYTFFKLTFFKPK</sequence>
<gene>
    <name evidence="2" type="ORF">EHS15_01005</name>
</gene>
<dbReference type="Pfam" id="PF00535">
    <property type="entry name" value="Glycos_transf_2"/>
    <property type="match status" value="1"/>
</dbReference>
<proteinExistence type="predicted"/>
<keyword evidence="2" id="KW-0808">Transferase</keyword>
<name>A0A4R9M628_9LEPT</name>
<keyword evidence="3" id="KW-1185">Reference proteome</keyword>
<dbReference type="Gene3D" id="3.90.550.10">
    <property type="entry name" value="Spore Coat Polysaccharide Biosynthesis Protein SpsA, Chain A"/>
    <property type="match status" value="1"/>
</dbReference>
<evidence type="ECO:0000313" key="2">
    <source>
        <dbReference type="EMBL" id="TGN21127.1"/>
    </source>
</evidence>
<feature type="domain" description="Glycosyltransferase 2-like" evidence="1">
    <location>
        <begin position="11"/>
        <end position="147"/>
    </location>
</feature>
<dbReference type="AlphaFoldDB" id="A0A4R9M628"/>